<proteinExistence type="predicted"/>
<comment type="caution">
    <text evidence="1">The sequence shown here is derived from an EMBL/GenBank/DDBJ whole genome shotgun (WGS) entry which is preliminary data.</text>
</comment>
<protein>
    <recommendedName>
        <fullName evidence="3">Cytochrome P450</fullName>
    </recommendedName>
</protein>
<dbReference type="Gene3D" id="1.10.630.10">
    <property type="entry name" value="Cytochrome P450"/>
    <property type="match status" value="1"/>
</dbReference>
<name>A0A550BRP9_9AGAR</name>
<dbReference type="SUPFAM" id="SSF48264">
    <property type="entry name" value="Cytochrome P450"/>
    <property type="match status" value="1"/>
</dbReference>
<dbReference type="GO" id="GO:0005506">
    <property type="term" value="F:iron ion binding"/>
    <property type="evidence" value="ECO:0007669"/>
    <property type="project" value="InterPro"/>
</dbReference>
<evidence type="ECO:0008006" key="3">
    <source>
        <dbReference type="Google" id="ProtNLM"/>
    </source>
</evidence>
<accession>A0A550BRP9</accession>
<organism evidence="1 2">
    <name type="scientific">Schizophyllum amplum</name>
    <dbReference type="NCBI Taxonomy" id="97359"/>
    <lineage>
        <taxon>Eukaryota</taxon>
        <taxon>Fungi</taxon>
        <taxon>Dikarya</taxon>
        <taxon>Basidiomycota</taxon>
        <taxon>Agaricomycotina</taxon>
        <taxon>Agaricomycetes</taxon>
        <taxon>Agaricomycetidae</taxon>
        <taxon>Agaricales</taxon>
        <taxon>Schizophyllaceae</taxon>
        <taxon>Schizophyllum</taxon>
    </lineage>
</organism>
<evidence type="ECO:0000313" key="1">
    <source>
        <dbReference type="EMBL" id="TRM55216.1"/>
    </source>
</evidence>
<dbReference type="Proteomes" id="UP000320762">
    <property type="component" value="Unassembled WGS sequence"/>
</dbReference>
<dbReference type="InterPro" id="IPR036396">
    <property type="entry name" value="Cyt_P450_sf"/>
</dbReference>
<gene>
    <name evidence="1" type="ORF">BD626DRAFT_579081</name>
</gene>
<reference evidence="1 2" key="1">
    <citation type="journal article" date="2019" name="New Phytol.">
        <title>Comparative genomics reveals unique wood-decay strategies and fruiting body development in the Schizophyllaceae.</title>
        <authorList>
            <person name="Almasi E."/>
            <person name="Sahu N."/>
            <person name="Krizsan K."/>
            <person name="Balint B."/>
            <person name="Kovacs G.M."/>
            <person name="Kiss B."/>
            <person name="Cseklye J."/>
            <person name="Drula E."/>
            <person name="Henrissat B."/>
            <person name="Nagy I."/>
            <person name="Chovatia M."/>
            <person name="Adam C."/>
            <person name="LaButti K."/>
            <person name="Lipzen A."/>
            <person name="Riley R."/>
            <person name="Grigoriev I.V."/>
            <person name="Nagy L.G."/>
        </authorList>
    </citation>
    <scope>NUCLEOTIDE SEQUENCE [LARGE SCALE GENOMIC DNA]</scope>
    <source>
        <strain evidence="1 2">NL-1724</strain>
    </source>
</reference>
<sequence>MSLPFSSTIFGRRICPGRLLADASVFITVATCLAVLDIGPAEQLMPEFKTYGRPVE</sequence>
<dbReference type="EMBL" id="VDMD01000239">
    <property type="protein sequence ID" value="TRM55216.1"/>
    <property type="molecule type" value="Genomic_DNA"/>
</dbReference>
<evidence type="ECO:0000313" key="2">
    <source>
        <dbReference type="Proteomes" id="UP000320762"/>
    </source>
</evidence>
<keyword evidence="2" id="KW-1185">Reference proteome</keyword>
<dbReference type="GO" id="GO:0020037">
    <property type="term" value="F:heme binding"/>
    <property type="evidence" value="ECO:0007669"/>
    <property type="project" value="InterPro"/>
</dbReference>
<dbReference type="AlphaFoldDB" id="A0A550BRP9"/>
<dbReference type="OrthoDB" id="3934656at2759"/>
<dbReference type="GO" id="GO:0004497">
    <property type="term" value="F:monooxygenase activity"/>
    <property type="evidence" value="ECO:0007669"/>
    <property type="project" value="InterPro"/>
</dbReference>
<dbReference type="GO" id="GO:0016705">
    <property type="term" value="F:oxidoreductase activity, acting on paired donors, with incorporation or reduction of molecular oxygen"/>
    <property type="evidence" value="ECO:0007669"/>
    <property type="project" value="InterPro"/>
</dbReference>